<dbReference type="InterPro" id="IPR010559">
    <property type="entry name" value="Sig_transdc_His_kin_internal"/>
</dbReference>
<keyword evidence="3" id="KW-0808">Transferase</keyword>
<dbReference type="EMBL" id="FQXM01000013">
    <property type="protein sequence ID" value="SHH79242.1"/>
    <property type="molecule type" value="Genomic_DNA"/>
</dbReference>
<dbReference type="STRING" id="1121316.SAMN02745207_02526"/>
<dbReference type="GO" id="GO:0000155">
    <property type="term" value="F:phosphorelay sensor kinase activity"/>
    <property type="evidence" value="ECO:0007669"/>
    <property type="project" value="InterPro"/>
</dbReference>
<name>A0A1M5VVF4_9CLOT</name>
<dbReference type="Gene3D" id="3.30.565.10">
    <property type="entry name" value="Histidine kinase-like ATPase, C-terminal domain"/>
    <property type="match status" value="1"/>
</dbReference>
<dbReference type="PANTHER" id="PTHR34220:SF7">
    <property type="entry name" value="SENSOR HISTIDINE KINASE YPDA"/>
    <property type="match status" value="1"/>
</dbReference>
<accession>A0A1M5VVF4</accession>
<dbReference type="InterPro" id="IPR003594">
    <property type="entry name" value="HATPase_dom"/>
</dbReference>
<keyword evidence="4" id="KW-1185">Reference proteome</keyword>
<proteinExistence type="predicted"/>
<dbReference type="Proteomes" id="UP000184447">
    <property type="component" value="Unassembled WGS sequence"/>
</dbReference>
<evidence type="ECO:0000259" key="2">
    <source>
        <dbReference type="SMART" id="SM00387"/>
    </source>
</evidence>
<organism evidence="3 4">
    <name type="scientific">Clostridium grantii DSM 8605</name>
    <dbReference type="NCBI Taxonomy" id="1121316"/>
    <lineage>
        <taxon>Bacteria</taxon>
        <taxon>Bacillati</taxon>
        <taxon>Bacillota</taxon>
        <taxon>Clostridia</taxon>
        <taxon>Eubacteriales</taxon>
        <taxon>Clostridiaceae</taxon>
        <taxon>Clostridium</taxon>
    </lineage>
</organism>
<keyword evidence="1" id="KW-0812">Transmembrane</keyword>
<feature type="domain" description="Histidine kinase/HSP90-like ATPase" evidence="2">
    <location>
        <begin position="480"/>
        <end position="593"/>
    </location>
</feature>
<dbReference type="InterPro" id="IPR050640">
    <property type="entry name" value="Bact_2-comp_sensor_kinase"/>
</dbReference>
<protein>
    <submittedName>
        <fullName evidence="3">Two-component system, sensor histidine kinase YesM</fullName>
    </submittedName>
</protein>
<keyword evidence="1" id="KW-1133">Transmembrane helix</keyword>
<evidence type="ECO:0000256" key="1">
    <source>
        <dbReference type="SAM" id="Phobius"/>
    </source>
</evidence>
<reference evidence="3 4" key="1">
    <citation type="submission" date="2016-11" db="EMBL/GenBank/DDBJ databases">
        <authorList>
            <person name="Jaros S."/>
            <person name="Januszkiewicz K."/>
            <person name="Wedrychowicz H."/>
        </authorList>
    </citation>
    <scope>NUCLEOTIDE SEQUENCE [LARGE SCALE GENOMIC DNA]</scope>
    <source>
        <strain evidence="3 4">DSM 8605</strain>
    </source>
</reference>
<feature type="transmembrane region" description="Helical" evidence="1">
    <location>
        <begin position="301"/>
        <end position="324"/>
    </location>
</feature>
<dbReference type="Pfam" id="PF06580">
    <property type="entry name" value="His_kinase"/>
    <property type="match status" value="1"/>
</dbReference>
<sequence>MKNKVRHLKKLIEWLNDISIKRKIMIIYLFCVLVPIVAINSIFYMSISKNVKKEEKTNTEQSMNRVLIDITTQVEQCVRVGQILNSNSELNKILENENQDVSTYLTEYKKYIQTDVQRFEPVYNQIANINIYTSNNTIPSGGNVLFLDYKVKEADWYNTYLNSNERNIIFPNIVEGTKGLLGDKRYISVISSLNNLQVNDRKNKFVKIDLSINSFKEVLRGEKFKGTLYLIDGENRVIFSNNPLYSNNWNEYLELNSDYFTENDYVISKSFGESSYLNQWTLIGVFEEKSLSENIGGSSSIVVFTAFISLIITTIIIIMVSFSIKSRLELVSNHINELPEKNFQLMEVNPGKDEIGVLIKEVNRSTLRIKNLIDEVYEAGIQKNSAELKALQSQINPHFLYNTLNTVRLRCVLKKENETADIIKYMAKIFRRIVNWNHDIIEIREELEFVEDFLKIQKYRYGEKLSYIINTGDNIENYKIPKMTIQTLVENASIHGIELSEKQGKITIDVNIIEDRLCVQVKDNGVGIEKNKLIKIKAKLYREDKNDEELENSVGLINVYKRLNLEFSNSVYFDIESIEDQGTKVCFAIPLIQMN</sequence>
<dbReference type="AlphaFoldDB" id="A0A1M5VVF4"/>
<dbReference type="RefSeq" id="WP_073338783.1">
    <property type="nucleotide sequence ID" value="NZ_FQXM01000013.1"/>
</dbReference>
<dbReference type="Pfam" id="PF02518">
    <property type="entry name" value="HATPase_c"/>
    <property type="match status" value="1"/>
</dbReference>
<evidence type="ECO:0000313" key="4">
    <source>
        <dbReference type="Proteomes" id="UP000184447"/>
    </source>
</evidence>
<dbReference type="SUPFAM" id="SSF55874">
    <property type="entry name" value="ATPase domain of HSP90 chaperone/DNA topoisomerase II/histidine kinase"/>
    <property type="match status" value="1"/>
</dbReference>
<dbReference type="SMART" id="SM00387">
    <property type="entry name" value="HATPase_c"/>
    <property type="match status" value="1"/>
</dbReference>
<dbReference type="PANTHER" id="PTHR34220">
    <property type="entry name" value="SENSOR HISTIDINE KINASE YPDA"/>
    <property type="match status" value="1"/>
</dbReference>
<keyword evidence="3" id="KW-0418">Kinase</keyword>
<evidence type="ECO:0000313" key="3">
    <source>
        <dbReference type="EMBL" id="SHH79242.1"/>
    </source>
</evidence>
<keyword evidence="1" id="KW-0472">Membrane</keyword>
<gene>
    <name evidence="3" type="ORF">SAMN02745207_02526</name>
</gene>
<dbReference type="InterPro" id="IPR036890">
    <property type="entry name" value="HATPase_C_sf"/>
</dbReference>
<dbReference type="Gene3D" id="6.10.340.10">
    <property type="match status" value="1"/>
</dbReference>
<feature type="transmembrane region" description="Helical" evidence="1">
    <location>
        <begin position="26"/>
        <end position="47"/>
    </location>
</feature>
<dbReference type="OrthoDB" id="9809348at2"/>
<dbReference type="GO" id="GO:0016020">
    <property type="term" value="C:membrane"/>
    <property type="evidence" value="ECO:0007669"/>
    <property type="project" value="InterPro"/>
</dbReference>